<evidence type="ECO:0000313" key="3">
    <source>
        <dbReference type="EMBL" id="KAK3010477.1"/>
    </source>
</evidence>
<feature type="compositionally biased region" description="Basic and acidic residues" evidence="1">
    <location>
        <begin position="401"/>
        <end position="423"/>
    </location>
</feature>
<gene>
    <name evidence="3" type="ORF">RJ639_012696</name>
</gene>
<accession>A0AA88VLM0</accession>
<feature type="transmembrane region" description="Helical" evidence="2">
    <location>
        <begin position="119"/>
        <end position="139"/>
    </location>
</feature>
<keyword evidence="4" id="KW-1185">Reference proteome</keyword>
<feature type="compositionally biased region" description="Basic and acidic residues" evidence="1">
    <location>
        <begin position="146"/>
        <end position="172"/>
    </location>
</feature>
<dbReference type="Pfam" id="PF11360">
    <property type="entry name" value="DUF3110"/>
    <property type="match status" value="1"/>
</dbReference>
<feature type="region of interest" description="Disordered" evidence="1">
    <location>
        <begin position="302"/>
        <end position="350"/>
    </location>
</feature>
<keyword evidence="2" id="KW-0812">Transmembrane</keyword>
<feature type="compositionally biased region" description="Basic residues" evidence="1">
    <location>
        <begin position="448"/>
        <end position="459"/>
    </location>
</feature>
<dbReference type="PANTHER" id="PTHR34962">
    <property type="entry name" value="EMBRYO DEFECTIVE 1703-RELATED"/>
    <property type="match status" value="1"/>
</dbReference>
<name>A0AA88VLM0_9ASTE</name>
<keyword evidence="2" id="KW-1133">Transmembrane helix</keyword>
<protein>
    <submittedName>
        <fullName evidence="3">Uncharacterized protein</fullName>
    </submittedName>
</protein>
<keyword evidence="2" id="KW-0472">Membrane</keyword>
<evidence type="ECO:0000256" key="1">
    <source>
        <dbReference type="SAM" id="MobiDB-lite"/>
    </source>
</evidence>
<comment type="caution">
    <text evidence="3">The sequence shown here is derived from an EMBL/GenBank/DDBJ whole genome shotgun (WGS) entry which is preliminary data.</text>
</comment>
<evidence type="ECO:0000256" key="2">
    <source>
        <dbReference type="SAM" id="Phobius"/>
    </source>
</evidence>
<organism evidence="3 4">
    <name type="scientific">Escallonia herrerae</name>
    <dbReference type="NCBI Taxonomy" id="1293975"/>
    <lineage>
        <taxon>Eukaryota</taxon>
        <taxon>Viridiplantae</taxon>
        <taxon>Streptophyta</taxon>
        <taxon>Embryophyta</taxon>
        <taxon>Tracheophyta</taxon>
        <taxon>Spermatophyta</taxon>
        <taxon>Magnoliopsida</taxon>
        <taxon>eudicotyledons</taxon>
        <taxon>Gunneridae</taxon>
        <taxon>Pentapetalae</taxon>
        <taxon>asterids</taxon>
        <taxon>campanulids</taxon>
        <taxon>Escalloniales</taxon>
        <taxon>Escalloniaceae</taxon>
        <taxon>Escallonia</taxon>
    </lineage>
</organism>
<reference evidence="3" key="1">
    <citation type="submission" date="2022-12" db="EMBL/GenBank/DDBJ databases">
        <title>Draft genome assemblies for two species of Escallonia (Escalloniales).</title>
        <authorList>
            <person name="Chanderbali A."/>
            <person name="Dervinis C."/>
            <person name="Anghel I."/>
            <person name="Soltis D."/>
            <person name="Soltis P."/>
            <person name="Zapata F."/>
        </authorList>
    </citation>
    <scope>NUCLEOTIDE SEQUENCE</scope>
    <source>
        <strain evidence="3">UCBG64.0493</strain>
        <tissue evidence="3">Leaf</tissue>
    </source>
</reference>
<proteinExistence type="predicted"/>
<dbReference type="AlphaFoldDB" id="A0AA88VLM0"/>
<feature type="region of interest" description="Disordered" evidence="1">
    <location>
        <begin position="439"/>
        <end position="467"/>
    </location>
</feature>
<dbReference type="PANTHER" id="PTHR34962:SF3">
    <property type="entry name" value="ABC SUBFAMILY C PROTEIN"/>
    <property type="match status" value="1"/>
</dbReference>
<dbReference type="Proteomes" id="UP001188597">
    <property type="component" value="Unassembled WGS sequence"/>
</dbReference>
<feature type="region of interest" description="Disordered" evidence="1">
    <location>
        <begin position="367"/>
        <end position="423"/>
    </location>
</feature>
<sequence>MVGVHSTAAATVTFPFPSATVAPVLRKPLIRLSSIYTPKQTRRKNYLRPKILKTLKKPLIPELPSTDPVLLIESPHDQQQQPPELPSEEFQVSETETLNSSGVIEGSVGNFSTRSILKYGLYLVGAFVFQTVIAVWFLGSADSDEKDGNLGTEDKTRVLEMDRSGNSKERSKIVLNGSGNPFQGGLRVEGGGIVYVDESALEAKIVEIRAMARDVREKERAESNGNSVDDNDEDIVAKSGIEKEVDRRLVRLQKRLQSSSKKSTVSPVGKVEDGVDKIGLGAKEVNGALMFEKKFKFKPLLADPSDKPKGFQGSGDRAVTKRKSSISAEAGNKMLGNESTGSTGMDLFGTDQQLDLPKSELHGSDSVLLEEDGGKKAPSEETKSPRVRRKKLEGKRGQKVQGKDIEVEVPEPRNGDPLESTYERSPFEAVKVRESNKLEAQNPQGFTKRNRHAKGRKVGIKKDGNKKSNAKTDMWWLSLPYVLAVLMRRGDDGEGPQGLFTLKKTSQFDGDSAHTVAFEDRGDATNFCYLLQSFFEDLGDFSADIVPLPTSELEEAVESNAMKVLVVKKGQLQLYVGQPLADVEMALCSLVGQS</sequence>
<dbReference type="EMBL" id="JAVXUP010001538">
    <property type="protein sequence ID" value="KAK3010477.1"/>
    <property type="molecule type" value="Genomic_DNA"/>
</dbReference>
<dbReference type="InterPro" id="IPR021503">
    <property type="entry name" value="DUF3110"/>
</dbReference>
<evidence type="ECO:0000313" key="4">
    <source>
        <dbReference type="Proteomes" id="UP001188597"/>
    </source>
</evidence>
<feature type="region of interest" description="Disordered" evidence="1">
    <location>
        <begin position="145"/>
        <end position="176"/>
    </location>
</feature>
<feature type="compositionally biased region" description="Basic and acidic residues" evidence="1">
    <location>
        <begin position="372"/>
        <end position="384"/>
    </location>
</feature>